<proteinExistence type="predicted"/>
<gene>
    <name evidence="1" type="ORF">CBOVIS_LOCUS6421</name>
</gene>
<name>A0A8S1EV40_9PELO</name>
<dbReference type="EMBL" id="CADEPM010000004">
    <property type="protein sequence ID" value="CAB3404026.1"/>
    <property type="molecule type" value="Genomic_DNA"/>
</dbReference>
<sequence length="69" mass="8048">MLEDIPRYSLRNMHYRIISCIRHLENMECQALGNPEEQLQKTSTSIQQHLRGMARTTAILVSKYGMIDL</sequence>
<comment type="caution">
    <text evidence="1">The sequence shown here is derived from an EMBL/GenBank/DDBJ whole genome shotgun (WGS) entry which is preliminary data.</text>
</comment>
<dbReference type="AlphaFoldDB" id="A0A8S1EV40"/>
<accession>A0A8S1EV40</accession>
<organism evidence="1 2">
    <name type="scientific">Caenorhabditis bovis</name>
    <dbReference type="NCBI Taxonomy" id="2654633"/>
    <lineage>
        <taxon>Eukaryota</taxon>
        <taxon>Metazoa</taxon>
        <taxon>Ecdysozoa</taxon>
        <taxon>Nematoda</taxon>
        <taxon>Chromadorea</taxon>
        <taxon>Rhabditida</taxon>
        <taxon>Rhabditina</taxon>
        <taxon>Rhabditomorpha</taxon>
        <taxon>Rhabditoidea</taxon>
        <taxon>Rhabditidae</taxon>
        <taxon>Peloderinae</taxon>
        <taxon>Caenorhabditis</taxon>
    </lineage>
</organism>
<evidence type="ECO:0000313" key="2">
    <source>
        <dbReference type="Proteomes" id="UP000494206"/>
    </source>
</evidence>
<dbReference type="Proteomes" id="UP000494206">
    <property type="component" value="Unassembled WGS sequence"/>
</dbReference>
<evidence type="ECO:0000313" key="1">
    <source>
        <dbReference type="EMBL" id="CAB3404026.1"/>
    </source>
</evidence>
<keyword evidence="2" id="KW-1185">Reference proteome</keyword>
<reference evidence="1 2" key="1">
    <citation type="submission" date="2020-04" db="EMBL/GenBank/DDBJ databases">
        <authorList>
            <person name="Laetsch R D."/>
            <person name="Stevens L."/>
            <person name="Kumar S."/>
            <person name="Blaxter L. M."/>
        </authorList>
    </citation>
    <scope>NUCLEOTIDE SEQUENCE [LARGE SCALE GENOMIC DNA]</scope>
</reference>
<protein>
    <submittedName>
        <fullName evidence="1">Uncharacterized protein</fullName>
    </submittedName>
</protein>